<name>A0A3B7N385_9BACT</name>
<evidence type="ECO:0000313" key="2">
    <source>
        <dbReference type="Proteomes" id="UP000263900"/>
    </source>
</evidence>
<organism evidence="1 2">
    <name type="scientific">Paraflavitalea soli</name>
    <dbReference type="NCBI Taxonomy" id="2315862"/>
    <lineage>
        <taxon>Bacteria</taxon>
        <taxon>Pseudomonadati</taxon>
        <taxon>Bacteroidota</taxon>
        <taxon>Chitinophagia</taxon>
        <taxon>Chitinophagales</taxon>
        <taxon>Chitinophagaceae</taxon>
        <taxon>Paraflavitalea</taxon>
    </lineage>
</organism>
<dbReference type="Gene3D" id="3.30.1460.10">
    <property type="match status" value="1"/>
</dbReference>
<gene>
    <name evidence="1" type="ORF">D3H65_23090</name>
</gene>
<proteinExistence type="predicted"/>
<evidence type="ECO:0000313" key="1">
    <source>
        <dbReference type="EMBL" id="AXY76701.1"/>
    </source>
</evidence>
<sequence length="435" mass="51111">MFDKLFGWGKKKAEDPPIPFGRYSDNNKTVEKVNRWTEADNLFKQQQYPESVEAFFDYLRDEAEQNVVLERNGAEGRFHLYQGSKIVRGEFNNERFVAEVTLARMAQPSVPVMRRLLEMNFNLYYSRYALDSDRLCMRFDSNIKAANPNKLYYGLKELAIKADKLDDLLVQEFTSLQTIDTEHIPEMPAAEKEVRYRFFIKWIQDTLDYVASLDADKFAGAHSYLLLNLAFRIDYMLYPEGKLQLELEKIVDIYFKKDDKQTTDRNQGMIEAYRKLLAKPKEEVYPYFFRTKHTFSIVAPQNHKSVIDAINAAASNMIWYRENQYPLVANAILEYGISFCQYSYSLPKPLSDLVRLFMQINHADYFEALGFTAKYYDVAANEFEVDDIRERIEDIIAVWKNKFTKLDFKVSNLRYDTLVNFNTTFTAEISLLNFD</sequence>
<keyword evidence="2" id="KW-1185">Reference proteome</keyword>
<dbReference type="AlphaFoldDB" id="A0A3B7N385"/>
<protein>
    <recommendedName>
        <fullName evidence="3">YbjN domain-containing protein</fullName>
    </recommendedName>
</protein>
<reference evidence="1 2" key="1">
    <citation type="submission" date="2018-09" db="EMBL/GenBank/DDBJ databases">
        <title>Genome sequencing of strain 6GH32-13.</title>
        <authorList>
            <person name="Weon H.-Y."/>
            <person name="Heo J."/>
            <person name="Kwon S.-W."/>
        </authorList>
    </citation>
    <scope>NUCLEOTIDE SEQUENCE [LARGE SCALE GENOMIC DNA]</scope>
    <source>
        <strain evidence="1 2">5GH32-13</strain>
    </source>
</reference>
<dbReference type="Proteomes" id="UP000263900">
    <property type="component" value="Chromosome"/>
</dbReference>
<dbReference type="SUPFAM" id="SSF69635">
    <property type="entry name" value="Type III secretory system chaperone-like"/>
    <property type="match status" value="1"/>
</dbReference>
<dbReference type="RefSeq" id="WP_119052578.1">
    <property type="nucleotide sequence ID" value="NZ_CP032157.1"/>
</dbReference>
<dbReference type="EMBL" id="CP032157">
    <property type="protein sequence ID" value="AXY76701.1"/>
    <property type="molecule type" value="Genomic_DNA"/>
</dbReference>
<dbReference type="OrthoDB" id="1489794at2"/>
<accession>A0A3B7N385</accession>
<dbReference type="KEGG" id="pseg:D3H65_23090"/>
<evidence type="ECO:0008006" key="3">
    <source>
        <dbReference type="Google" id="ProtNLM"/>
    </source>
</evidence>